<evidence type="ECO:0000313" key="2">
    <source>
        <dbReference type="Proteomes" id="UP001234202"/>
    </source>
</evidence>
<reference evidence="1" key="1">
    <citation type="submission" date="2023-04" db="EMBL/GenBank/DDBJ databases">
        <title>Draft Genome sequencing of Naganishia species isolated from polar environments using Oxford Nanopore Technology.</title>
        <authorList>
            <person name="Leo P."/>
            <person name="Venkateswaran K."/>
        </authorList>
    </citation>
    <scope>NUCLEOTIDE SEQUENCE</scope>
    <source>
        <strain evidence="1">DBVPG 5303</strain>
    </source>
</reference>
<organism evidence="1 2">
    <name type="scientific">Naganishia onofrii</name>
    <dbReference type="NCBI Taxonomy" id="1851511"/>
    <lineage>
        <taxon>Eukaryota</taxon>
        <taxon>Fungi</taxon>
        <taxon>Dikarya</taxon>
        <taxon>Basidiomycota</taxon>
        <taxon>Agaricomycotina</taxon>
        <taxon>Tremellomycetes</taxon>
        <taxon>Filobasidiales</taxon>
        <taxon>Filobasidiaceae</taxon>
        <taxon>Naganishia</taxon>
    </lineage>
</organism>
<gene>
    <name evidence="1" type="ORF">QFC24_003069</name>
</gene>
<proteinExistence type="predicted"/>
<dbReference type="Proteomes" id="UP001234202">
    <property type="component" value="Unassembled WGS sequence"/>
</dbReference>
<evidence type="ECO:0000313" key="1">
    <source>
        <dbReference type="EMBL" id="KAJ9124702.1"/>
    </source>
</evidence>
<name>A0ACC2XL54_9TREE</name>
<sequence>MEHASPLSSRDPSRDYQYVTHEITNSKTRHIEPSQSSISGMSSHLIRSSEPTVEYAARQTTSMDNTAAVRRMESEIEWLYERNAELQDDNDRLKQELSNKEREHRQWKRRLQTQLDTAYATLQDAERQNRSLEATIRLLNQRSSEAAEGARRLTSESVRYPRPPTDLGMRRMQNIPLPASSSATDSLCTTVSADSVWKDQTPSPPGVEVGSSGSGHGRTGSIILEPSQQPVRRIRKKVSWRDESEPSAALCQTYPATPVDHTAFSPDRSTREDILSNENTPTRSPTSPDSHLTPAPPSLTQWLGLQSERENRRSGRRTPSATPPPALAASLYEELGPFRLRPSTSEVSTTMSDGTQSRQVSGTSLNHKPNRLVEEEGTLIVLPDSLGGTGVDMPVSEETAHLQSPHDASYLERCKALLEDRGSEFWMQMQFWCVVGVFIAGVLSKGKEGMVELGRRR</sequence>
<dbReference type="EMBL" id="JASBWV010000009">
    <property type="protein sequence ID" value="KAJ9124702.1"/>
    <property type="molecule type" value="Genomic_DNA"/>
</dbReference>
<keyword evidence="2" id="KW-1185">Reference proteome</keyword>
<comment type="caution">
    <text evidence="1">The sequence shown here is derived from an EMBL/GenBank/DDBJ whole genome shotgun (WGS) entry which is preliminary data.</text>
</comment>
<protein>
    <submittedName>
        <fullName evidence="1">Uncharacterized protein</fullName>
    </submittedName>
</protein>
<accession>A0ACC2XL54</accession>